<dbReference type="RefSeq" id="WP_154322089.1">
    <property type="nucleotide sequence ID" value="NZ_CAMAAA010000018.1"/>
</dbReference>
<name>A0A844F9D8_CLOSV</name>
<keyword evidence="3" id="KW-0804">Transcription</keyword>
<dbReference type="PROSITE" id="PS01124">
    <property type="entry name" value="HTH_ARAC_FAMILY_2"/>
    <property type="match status" value="1"/>
</dbReference>
<accession>A0A844F9D8</accession>
<reference evidence="5 6" key="1">
    <citation type="submission" date="2019-08" db="EMBL/GenBank/DDBJ databases">
        <title>In-depth cultivation of the pig gut microbiome towards novel bacterial diversity and tailored functional studies.</title>
        <authorList>
            <person name="Wylensek D."/>
            <person name="Hitch T.C.A."/>
            <person name="Clavel T."/>
        </authorList>
    </citation>
    <scope>NUCLEOTIDE SEQUENCE [LARGE SCALE GENOMIC DNA]</scope>
    <source>
        <strain evidence="5 6">BL-389-WT-3D</strain>
    </source>
</reference>
<organism evidence="5 6">
    <name type="scientific">Clostridium scindens (strain JCM 10418 / VPI 12708)</name>
    <dbReference type="NCBI Taxonomy" id="29347"/>
    <lineage>
        <taxon>Bacteria</taxon>
        <taxon>Bacillati</taxon>
        <taxon>Bacillota</taxon>
        <taxon>Clostridia</taxon>
        <taxon>Lachnospirales</taxon>
        <taxon>Lachnospiraceae</taxon>
    </lineage>
</organism>
<dbReference type="PRINTS" id="PR00032">
    <property type="entry name" value="HTHARAC"/>
</dbReference>
<evidence type="ECO:0000256" key="2">
    <source>
        <dbReference type="ARBA" id="ARBA00023125"/>
    </source>
</evidence>
<dbReference type="InterPro" id="IPR053142">
    <property type="entry name" value="PchR_regulatory_protein"/>
</dbReference>
<dbReference type="InterPro" id="IPR018060">
    <property type="entry name" value="HTH_AraC"/>
</dbReference>
<feature type="domain" description="HTH araC/xylS-type" evidence="4">
    <location>
        <begin position="211"/>
        <end position="309"/>
    </location>
</feature>
<dbReference type="GO" id="GO:0043565">
    <property type="term" value="F:sequence-specific DNA binding"/>
    <property type="evidence" value="ECO:0007669"/>
    <property type="project" value="InterPro"/>
</dbReference>
<evidence type="ECO:0000313" key="6">
    <source>
        <dbReference type="Proteomes" id="UP000462363"/>
    </source>
</evidence>
<evidence type="ECO:0000256" key="1">
    <source>
        <dbReference type="ARBA" id="ARBA00023015"/>
    </source>
</evidence>
<keyword evidence="1" id="KW-0805">Transcription regulation</keyword>
<keyword evidence="2" id="KW-0238">DNA-binding</keyword>
<dbReference type="GO" id="GO:0003700">
    <property type="term" value="F:DNA-binding transcription factor activity"/>
    <property type="evidence" value="ECO:0007669"/>
    <property type="project" value="InterPro"/>
</dbReference>
<gene>
    <name evidence="5" type="ORF">FYJ37_12410</name>
</gene>
<dbReference type="InterPro" id="IPR009057">
    <property type="entry name" value="Homeodomain-like_sf"/>
</dbReference>
<dbReference type="Pfam" id="PF12833">
    <property type="entry name" value="HTH_18"/>
    <property type="match status" value="1"/>
</dbReference>
<dbReference type="EMBL" id="VUMB01000026">
    <property type="protein sequence ID" value="MSS41130.1"/>
    <property type="molecule type" value="Genomic_DNA"/>
</dbReference>
<proteinExistence type="predicted"/>
<dbReference type="Gene3D" id="1.10.10.60">
    <property type="entry name" value="Homeodomain-like"/>
    <property type="match status" value="2"/>
</dbReference>
<evidence type="ECO:0000259" key="4">
    <source>
        <dbReference type="PROSITE" id="PS01124"/>
    </source>
</evidence>
<protein>
    <submittedName>
        <fullName evidence="5">Helix-turn-helix transcriptional regulator</fullName>
    </submittedName>
</protein>
<dbReference type="SUPFAM" id="SSF46689">
    <property type="entry name" value="Homeodomain-like"/>
    <property type="match status" value="2"/>
</dbReference>
<dbReference type="PANTHER" id="PTHR47893:SF1">
    <property type="entry name" value="REGULATORY PROTEIN PCHR"/>
    <property type="match status" value="1"/>
</dbReference>
<dbReference type="AlphaFoldDB" id="A0A844F9D8"/>
<sequence>MQQLNYLKQDEKVPGRESFVTYVDFQVQDGSADMWLYDIFPGVQLMVANFATESCFRDSERQNVIGINHCRKGRFECVFDNKNYLYLGEGDIALNSQMHPPIASSFPLNYYYGSTIIMYPEVVKTVRELQVFEISAEKIVEKYSLKTGSCVFRRNTEIEHVYHELYTNLKHPSLTFLRLKVLELLYHFQSRQTVFEEKQEYLSGTTVERIKHAREHLIQDMEHRINLKDLAWEHNLSLTQLKDGFKQIYGVSPYAYLRNYKMHLATRFLQESDRKVSEIALELGYQNPSKFAEAFCAVIGCSPSAYRKKKEMNGAVNESATITSK</sequence>
<dbReference type="PANTHER" id="PTHR47893">
    <property type="entry name" value="REGULATORY PROTEIN PCHR"/>
    <property type="match status" value="1"/>
</dbReference>
<dbReference type="Proteomes" id="UP000462363">
    <property type="component" value="Unassembled WGS sequence"/>
</dbReference>
<evidence type="ECO:0000313" key="5">
    <source>
        <dbReference type="EMBL" id="MSS41130.1"/>
    </source>
</evidence>
<comment type="caution">
    <text evidence="5">The sequence shown here is derived from an EMBL/GenBank/DDBJ whole genome shotgun (WGS) entry which is preliminary data.</text>
</comment>
<dbReference type="InterPro" id="IPR020449">
    <property type="entry name" value="Tscrpt_reg_AraC-type_HTH"/>
</dbReference>
<dbReference type="SMART" id="SM00342">
    <property type="entry name" value="HTH_ARAC"/>
    <property type="match status" value="1"/>
</dbReference>
<evidence type="ECO:0000256" key="3">
    <source>
        <dbReference type="ARBA" id="ARBA00023163"/>
    </source>
</evidence>